<feature type="chain" id="PRO_5032281406" evidence="2">
    <location>
        <begin position="22"/>
        <end position="107"/>
    </location>
</feature>
<dbReference type="AlphaFoldDB" id="A0A814ES08"/>
<evidence type="ECO:0000256" key="2">
    <source>
        <dbReference type="SAM" id="SignalP"/>
    </source>
</evidence>
<feature type="signal peptide" evidence="2">
    <location>
        <begin position="1"/>
        <end position="21"/>
    </location>
</feature>
<keyword evidence="4" id="KW-1185">Reference proteome</keyword>
<accession>A0A814ES08</accession>
<evidence type="ECO:0000256" key="1">
    <source>
        <dbReference type="SAM" id="MobiDB-lite"/>
    </source>
</evidence>
<proteinExistence type="predicted"/>
<name>A0A814ES08_ADIRI</name>
<protein>
    <submittedName>
        <fullName evidence="3">Uncharacterized protein</fullName>
    </submittedName>
</protein>
<feature type="compositionally biased region" description="Basic residues" evidence="1">
    <location>
        <begin position="89"/>
        <end position="107"/>
    </location>
</feature>
<comment type="caution">
    <text evidence="3">The sequence shown here is derived from an EMBL/GenBank/DDBJ whole genome shotgun (WGS) entry which is preliminary data.</text>
</comment>
<dbReference type="EMBL" id="CAJNOR010000652">
    <property type="protein sequence ID" value="CAF0972939.1"/>
    <property type="molecule type" value="Genomic_DNA"/>
</dbReference>
<evidence type="ECO:0000313" key="3">
    <source>
        <dbReference type="EMBL" id="CAF0972939.1"/>
    </source>
</evidence>
<feature type="region of interest" description="Disordered" evidence="1">
    <location>
        <begin position="83"/>
        <end position="107"/>
    </location>
</feature>
<sequence length="107" mass="11727">MVRHLLLTFLVLCVLFASINGKSQCSCSCCKGNRCIKQYLGSIQMPTCSATSCKNACKLRHPSKCAGTPGSITATCTKTKAPHRSPVNKIKHKLRPSPKKYIKTPYI</sequence>
<keyword evidence="2" id="KW-0732">Signal</keyword>
<gene>
    <name evidence="3" type="ORF">XAT740_LOCUS11766</name>
</gene>
<reference evidence="3" key="1">
    <citation type="submission" date="2021-02" db="EMBL/GenBank/DDBJ databases">
        <authorList>
            <person name="Nowell W R."/>
        </authorList>
    </citation>
    <scope>NUCLEOTIDE SEQUENCE</scope>
</reference>
<organism evidence="3 4">
    <name type="scientific">Adineta ricciae</name>
    <name type="common">Rotifer</name>
    <dbReference type="NCBI Taxonomy" id="249248"/>
    <lineage>
        <taxon>Eukaryota</taxon>
        <taxon>Metazoa</taxon>
        <taxon>Spiralia</taxon>
        <taxon>Gnathifera</taxon>
        <taxon>Rotifera</taxon>
        <taxon>Eurotatoria</taxon>
        <taxon>Bdelloidea</taxon>
        <taxon>Adinetida</taxon>
        <taxon>Adinetidae</taxon>
        <taxon>Adineta</taxon>
    </lineage>
</organism>
<evidence type="ECO:0000313" key="4">
    <source>
        <dbReference type="Proteomes" id="UP000663828"/>
    </source>
</evidence>
<dbReference type="Proteomes" id="UP000663828">
    <property type="component" value="Unassembled WGS sequence"/>
</dbReference>